<dbReference type="RefSeq" id="XP_009855811.1">
    <property type="nucleotide sequence ID" value="XM_009857509.1"/>
</dbReference>
<accession>F8N0M9</accession>
<gene>
    <name evidence="2" type="ORF">NEUTE1DRAFT_149760</name>
</gene>
<proteinExistence type="predicted"/>
<dbReference type="EMBL" id="GL891382">
    <property type="protein sequence ID" value="EGO52169.1"/>
    <property type="molecule type" value="Genomic_DNA"/>
</dbReference>
<evidence type="ECO:0000313" key="2">
    <source>
        <dbReference type="EMBL" id="EGO52169.1"/>
    </source>
</evidence>
<dbReference type="VEuPathDB" id="FungiDB:NEUTE1DRAFT_149760"/>
<sequence length="95" mass="11050">MLTRQATLSSTRHRLGFGSTQQAWVRMLFCAETGRAPSESAQAESQEARDFKRPGPTYDGKWRTASFQFRDWWKDVIGEYRTRCRGNMVRLEAET</sequence>
<dbReference type="KEGG" id="nte:NEUTE1DRAFT149760"/>
<reference evidence="3" key="1">
    <citation type="journal article" date="2011" name="Genetics">
        <title>Massive changes in genome architecture accompany the transition to self-fertility in the filamentous fungus Neurospora tetrasperma.</title>
        <authorList>
            <person name="Ellison C.E."/>
            <person name="Stajich J.E."/>
            <person name="Jacobson D.J."/>
            <person name="Natvig D.O."/>
            <person name="Lapidus A."/>
            <person name="Foster B."/>
            <person name="Aerts A."/>
            <person name="Riley R."/>
            <person name="Lindquist E.A."/>
            <person name="Grigoriev I.V."/>
            <person name="Taylor J.W."/>
        </authorList>
    </citation>
    <scope>NUCLEOTIDE SEQUENCE [LARGE SCALE GENOMIC DNA]</scope>
    <source>
        <strain evidence="3">FGSC 2508 / P0657</strain>
    </source>
</reference>
<organism evidence="2 3">
    <name type="scientific">Neurospora tetrasperma (strain FGSC 2508 / ATCC MYA-4615 / P0657)</name>
    <dbReference type="NCBI Taxonomy" id="510951"/>
    <lineage>
        <taxon>Eukaryota</taxon>
        <taxon>Fungi</taxon>
        <taxon>Dikarya</taxon>
        <taxon>Ascomycota</taxon>
        <taxon>Pezizomycotina</taxon>
        <taxon>Sordariomycetes</taxon>
        <taxon>Sordariomycetidae</taxon>
        <taxon>Sordariales</taxon>
        <taxon>Sordariaceae</taxon>
        <taxon>Neurospora</taxon>
    </lineage>
</organism>
<feature type="non-terminal residue" evidence="2">
    <location>
        <position position="95"/>
    </location>
</feature>
<dbReference type="GeneID" id="20827158"/>
<evidence type="ECO:0000313" key="3">
    <source>
        <dbReference type="Proteomes" id="UP000008065"/>
    </source>
</evidence>
<protein>
    <submittedName>
        <fullName evidence="2">Uncharacterized protein</fullName>
    </submittedName>
</protein>
<keyword evidence="3" id="KW-1185">Reference proteome</keyword>
<dbReference type="Proteomes" id="UP000008065">
    <property type="component" value="Unassembled WGS sequence"/>
</dbReference>
<evidence type="ECO:0000256" key="1">
    <source>
        <dbReference type="SAM" id="MobiDB-lite"/>
    </source>
</evidence>
<dbReference type="HOGENOM" id="CLU_2378437_0_0_1"/>
<feature type="region of interest" description="Disordered" evidence="1">
    <location>
        <begin position="36"/>
        <end position="55"/>
    </location>
</feature>
<dbReference type="AlphaFoldDB" id="F8N0M9"/>
<name>F8N0M9_NEUT8</name>